<dbReference type="PROSITE" id="PS51504">
    <property type="entry name" value="H15"/>
    <property type="match status" value="1"/>
</dbReference>
<evidence type="ECO:0000256" key="5">
    <source>
        <dbReference type="SAM" id="MobiDB-lite"/>
    </source>
</evidence>
<dbReference type="Gene3D" id="1.10.10.10">
    <property type="entry name" value="Winged helix-like DNA-binding domain superfamily/Winged helix DNA-binding domain"/>
    <property type="match status" value="1"/>
</dbReference>
<gene>
    <name evidence="7" type="ORF">C7M84_022585</name>
</gene>
<feature type="compositionally biased region" description="Low complexity" evidence="5">
    <location>
        <begin position="197"/>
        <end position="227"/>
    </location>
</feature>
<comment type="caution">
    <text evidence="7">The sequence shown here is derived from an EMBL/GenBank/DDBJ whole genome shotgun (WGS) entry which is preliminary data.</text>
</comment>
<reference evidence="7 8" key="1">
    <citation type="submission" date="2018-04" db="EMBL/GenBank/DDBJ databases">
        <authorList>
            <person name="Zhang X."/>
            <person name="Yuan J."/>
            <person name="Li F."/>
            <person name="Xiang J."/>
        </authorList>
    </citation>
    <scope>NUCLEOTIDE SEQUENCE [LARGE SCALE GENOMIC DNA]</scope>
    <source>
        <tissue evidence="7">Muscle</tissue>
    </source>
</reference>
<dbReference type="PRINTS" id="PR00624">
    <property type="entry name" value="HISTONEH5"/>
</dbReference>
<evidence type="ECO:0000313" key="8">
    <source>
        <dbReference type="Proteomes" id="UP000283509"/>
    </source>
</evidence>
<comment type="function">
    <text evidence="1">Histones H1 are necessary for the condensation of nucleosome chains into higher-order structures.</text>
</comment>
<feature type="compositionally biased region" description="Basic residues" evidence="5">
    <location>
        <begin position="301"/>
        <end position="316"/>
    </location>
</feature>
<dbReference type="GO" id="GO:0030527">
    <property type="term" value="F:structural constituent of chromatin"/>
    <property type="evidence" value="ECO:0007669"/>
    <property type="project" value="InterPro"/>
</dbReference>
<evidence type="ECO:0000256" key="2">
    <source>
        <dbReference type="ARBA" id="ARBA00023125"/>
    </source>
</evidence>
<dbReference type="Pfam" id="PF00538">
    <property type="entry name" value="Linker_histone"/>
    <property type="match status" value="1"/>
</dbReference>
<evidence type="ECO:0000256" key="3">
    <source>
        <dbReference type="ARBA" id="ARBA00023242"/>
    </source>
</evidence>
<proteinExistence type="inferred from homology"/>
<feature type="compositionally biased region" description="Basic residues" evidence="5">
    <location>
        <begin position="260"/>
        <end position="274"/>
    </location>
</feature>
<dbReference type="InterPro" id="IPR005818">
    <property type="entry name" value="Histone_H1/H5_H15"/>
</dbReference>
<dbReference type="SUPFAM" id="SSF46785">
    <property type="entry name" value="Winged helix' DNA-binding domain"/>
    <property type="match status" value="1"/>
</dbReference>
<dbReference type="AlphaFoldDB" id="A0A3R7NDH1"/>
<keyword evidence="4" id="KW-0158">Chromosome</keyword>
<dbReference type="InterPro" id="IPR036388">
    <property type="entry name" value="WH-like_DNA-bd_sf"/>
</dbReference>
<dbReference type="GO" id="GO:0006334">
    <property type="term" value="P:nucleosome assembly"/>
    <property type="evidence" value="ECO:0007669"/>
    <property type="project" value="InterPro"/>
</dbReference>
<keyword evidence="2 4" id="KW-0238">DNA-binding</keyword>
<comment type="subcellular location">
    <subcellularLocation>
        <location evidence="4">Nucleus</location>
    </subcellularLocation>
</comment>
<feature type="compositionally biased region" description="Basic residues" evidence="5">
    <location>
        <begin position="284"/>
        <end position="293"/>
    </location>
</feature>
<feature type="domain" description="H15" evidence="6">
    <location>
        <begin position="89"/>
        <end position="163"/>
    </location>
</feature>
<name>A0A3R7NDH1_PENVA</name>
<organism evidence="7 8">
    <name type="scientific">Penaeus vannamei</name>
    <name type="common">Whiteleg shrimp</name>
    <name type="synonym">Litopenaeus vannamei</name>
    <dbReference type="NCBI Taxonomy" id="6689"/>
    <lineage>
        <taxon>Eukaryota</taxon>
        <taxon>Metazoa</taxon>
        <taxon>Ecdysozoa</taxon>
        <taxon>Arthropoda</taxon>
        <taxon>Crustacea</taxon>
        <taxon>Multicrustacea</taxon>
        <taxon>Malacostraca</taxon>
        <taxon>Eumalacostraca</taxon>
        <taxon>Eucarida</taxon>
        <taxon>Decapoda</taxon>
        <taxon>Dendrobranchiata</taxon>
        <taxon>Penaeoidea</taxon>
        <taxon>Penaeidae</taxon>
        <taxon>Penaeus</taxon>
    </lineage>
</organism>
<evidence type="ECO:0000256" key="1">
    <source>
        <dbReference type="ARBA" id="ARBA00002809"/>
    </source>
</evidence>
<sequence length="316" mass="33278">MKHTSRHCGWSHERCYFHVLLVTFSTTAPLLHSLSLCPRFIRTFVAFVIMPLPEEHVEDPAGVAAATSEDAISSSELSSQPKQVKHEAPKPTYLLMVMEAVLALNDRRGSSRQSIVKYIAHQFGLDPKKSAARVNQALKKAVETGLLKQTSGTGVVGSFKLGLIDMTAAAVARDLVSNVTLLKSIEKNTKKAKDAAAKTGAKGAAAKGKGKGTAAKPGAKRAAAVKGAAEKVPAKKAAAKKTSGKKAPAARAKKAEALKSPKKAPAKAAKKTPKKAAAPDVLKKAARKPAVKKAAKESPKKGKTVARKPIPKKAKK</sequence>
<dbReference type="GO" id="GO:0005634">
    <property type="term" value="C:nucleus"/>
    <property type="evidence" value="ECO:0007669"/>
    <property type="project" value="UniProtKB-SubCell"/>
</dbReference>
<protein>
    <recommendedName>
        <fullName evidence="6">H15 domain-containing protein</fullName>
    </recommendedName>
</protein>
<dbReference type="GO" id="GO:0000786">
    <property type="term" value="C:nucleosome"/>
    <property type="evidence" value="ECO:0007669"/>
    <property type="project" value="InterPro"/>
</dbReference>
<dbReference type="Proteomes" id="UP000283509">
    <property type="component" value="Unassembled WGS sequence"/>
</dbReference>
<dbReference type="CDD" id="cd00073">
    <property type="entry name" value="H15"/>
    <property type="match status" value="1"/>
</dbReference>
<reference evidence="7 8" key="2">
    <citation type="submission" date="2019-01" db="EMBL/GenBank/DDBJ databases">
        <title>The decoding of complex shrimp genome reveals the adaptation for benthos swimmer, frequently molting mechanism and breeding impact on genome.</title>
        <authorList>
            <person name="Sun Y."/>
            <person name="Gao Y."/>
            <person name="Yu Y."/>
        </authorList>
    </citation>
    <scope>NUCLEOTIDE SEQUENCE [LARGE SCALE GENOMIC DNA]</scope>
    <source>
        <tissue evidence="7">Muscle</tissue>
    </source>
</reference>
<dbReference type="InterPro" id="IPR005819">
    <property type="entry name" value="H1/H5"/>
</dbReference>
<keyword evidence="3 4" id="KW-0539">Nucleus</keyword>
<dbReference type="GO" id="GO:0003677">
    <property type="term" value="F:DNA binding"/>
    <property type="evidence" value="ECO:0007669"/>
    <property type="project" value="UniProtKB-KW"/>
</dbReference>
<accession>A0A3R7NDH1</accession>
<keyword evidence="8" id="KW-1185">Reference proteome</keyword>
<evidence type="ECO:0000313" key="7">
    <source>
        <dbReference type="EMBL" id="ROT84233.1"/>
    </source>
</evidence>
<feature type="region of interest" description="Disordered" evidence="5">
    <location>
        <begin position="190"/>
        <end position="316"/>
    </location>
</feature>
<dbReference type="SMART" id="SM00526">
    <property type="entry name" value="H15"/>
    <property type="match status" value="1"/>
</dbReference>
<evidence type="ECO:0000256" key="4">
    <source>
        <dbReference type="RuleBase" id="RU003894"/>
    </source>
</evidence>
<dbReference type="EMBL" id="QCYY01000579">
    <property type="protein sequence ID" value="ROT84233.1"/>
    <property type="molecule type" value="Genomic_DNA"/>
</dbReference>
<comment type="similarity">
    <text evidence="4">Belongs to the histone H1/H5 family.</text>
</comment>
<dbReference type="OrthoDB" id="10070184at2759"/>
<evidence type="ECO:0000259" key="6">
    <source>
        <dbReference type="PROSITE" id="PS51504"/>
    </source>
</evidence>
<dbReference type="InterPro" id="IPR036390">
    <property type="entry name" value="WH_DNA-bd_sf"/>
</dbReference>